<keyword evidence="5" id="KW-0233">DNA recombination</keyword>
<evidence type="ECO:0000313" key="6">
    <source>
        <dbReference type="EMBL" id="WOC31822.1"/>
    </source>
</evidence>
<comment type="function">
    <text evidence="1">Required for the transposition of the insertion element.</text>
</comment>
<dbReference type="Pfam" id="PF00872">
    <property type="entry name" value="Transposase_mut"/>
    <property type="match status" value="1"/>
</dbReference>
<dbReference type="InterPro" id="IPR001207">
    <property type="entry name" value="Transposase_mutator"/>
</dbReference>
<organism evidence="6 7">
    <name type="scientific">Caproicibacterium argilliputei</name>
    <dbReference type="NCBI Taxonomy" id="3030016"/>
    <lineage>
        <taxon>Bacteria</taxon>
        <taxon>Bacillati</taxon>
        <taxon>Bacillota</taxon>
        <taxon>Clostridia</taxon>
        <taxon>Eubacteriales</taxon>
        <taxon>Oscillospiraceae</taxon>
        <taxon>Caproicibacterium</taxon>
    </lineage>
</organism>
<proteinExistence type="inferred from homology"/>
<comment type="similarity">
    <text evidence="2">Belongs to the transposase mutator family.</text>
</comment>
<keyword evidence="3" id="KW-0815">Transposition</keyword>
<gene>
    <name evidence="6" type="ORF">PXC00_11580</name>
</gene>
<evidence type="ECO:0000256" key="1">
    <source>
        <dbReference type="ARBA" id="ARBA00002190"/>
    </source>
</evidence>
<evidence type="ECO:0000256" key="4">
    <source>
        <dbReference type="ARBA" id="ARBA00023125"/>
    </source>
</evidence>
<dbReference type="GO" id="GO:0004803">
    <property type="term" value="F:transposase activity"/>
    <property type="evidence" value="ECO:0007669"/>
    <property type="project" value="InterPro"/>
</dbReference>
<dbReference type="RefSeq" id="WP_275846905.1">
    <property type="nucleotide sequence ID" value="NZ_CP135996.1"/>
</dbReference>
<name>A0AA97D9B8_9FIRM</name>
<evidence type="ECO:0000256" key="3">
    <source>
        <dbReference type="ARBA" id="ARBA00022578"/>
    </source>
</evidence>
<dbReference type="GO" id="GO:0006313">
    <property type="term" value="P:DNA transposition"/>
    <property type="evidence" value="ECO:0007669"/>
    <property type="project" value="InterPro"/>
</dbReference>
<reference evidence="6" key="1">
    <citation type="submission" date="2023-09" db="EMBL/GenBank/DDBJ databases">
        <authorList>
            <person name="Zeng C."/>
        </authorList>
    </citation>
    <scope>NUCLEOTIDE SEQUENCE</scope>
    <source>
        <strain evidence="6">ZCY20-5</strain>
    </source>
</reference>
<protein>
    <submittedName>
        <fullName evidence="6">Transposase</fullName>
    </submittedName>
</protein>
<keyword evidence="7" id="KW-1185">Reference proteome</keyword>
<sequence>MLSMLEGLCAQLMEAEVSGFIGAEKNVHCSGRSDYRCGYRPRRLDTRMGTMYLMVPKLRNHGYIQFFVTERKRSKAAFI</sequence>
<keyword evidence="4" id="KW-0238">DNA-binding</keyword>
<dbReference type="EMBL" id="CP135996">
    <property type="protein sequence ID" value="WOC31822.1"/>
    <property type="molecule type" value="Genomic_DNA"/>
</dbReference>
<dbReference type="AlphaFoldDB" id="A0AA97D9B8"/>
<accession>A0AA97D9B8</accession>
<dbReference type="KEGG" id="carl:PXC00_11580"/>
<dbReference type="GO" id="GO:0003677">
    <property type="term" value="F:DNA binding"/>
    <property type="evidence" value="ECO:0007669"/>
    <property type="project" value="UniProtKB-KW"/>
</dbReference>
<evidence type="ECO:0000256" key="2">
    <source>
        <dbReference type="ARBA" id="ARBA00010961"/>
    </source>
</evidence>
<evidence type="ECO:0000256" key="5">
    <source>
        <dbReference type="ARBA" id="ARBA00023172"/>
    </source>
</evidence>
<evidence type="ECO:0000313" key="7">
    <source>
        <dbReference type="Proteomes" id="UP001300604"/>
    </source>
</evidence>
<reference evidence="6" key="2">
    <citation type="submission" date="2024-06" db="EMBL/GenBank/DDBJ databases">
        <title>Caproicibacterium argilliputei sp. nov, a novel caproic acid producing anaerobic bacterium isolated from pit mud.</title>
        <authorList>
            <person name="Xia S."/>
        </authorList>
    </citation>
    <scope>NUCLEOTIDE SEQUENCE</scope>
    <source>
        <strain evidence="6">ZCY20-5</strain>
    </source>
</reference>
<dbReference type="Proteomes" id="UP001300604">
    <property type="component" value="Chromosome"/>
</dbReference>